<evidence type="ECO:0000256" key="1">
    <source>
        <dbReference type="SAM" id="MobiDB-lite"/>
    </source>
</evidence>
<dbReference type="Proteomes" id="UP001596137">
    <property type="component" value="Unassembled WGS sequence"/>
</dbReference>
<dbReference type="RefSeq" id="WP_380760673.1">
    <property type="nucleotide sequence ID" value="NZ_JBHSRF010000073.1"/>
</dbReference>
<keyword evidence="4" id="KW-1185">Reference proteome</keyword>
<organism evidence="3 4">
    <name type="scientific">Sphaerisporangium aureirubrum</name>
    <dbReference type="NCBI Taxonomy" id="1544736"/>
    <lineage>
        <taxon>Bacteria</taxon>
        <taxon>Bacillati</taxon>
        <taxon>Actinomycetota</taxon>
        <taxon>Actinomycetes</taxon>
        <taxon>Streptosporangiales</taxon>
        <taxon>Streptosporangiaceae</taxon>
        <taxon>Sphaerisporangium</taxon>
    </lineage>
</organism>
<sequence>MAPQELLTLAYSRPQAALSAARSFLGTVPEPYHASIAHQSVGIVLREFGDLRAAIKEIRCALRLARESGCPEREADVLATLGVALTALGDSAGGLAALDAAVGTGSGVTAARALYRRGYVLRVLGRHREALDDLSRSAVALEAAGDGLWTARALTARALIHLTLGATGRADADLLTADALFAATGQELEAAFGVHNRGLVAFRAGDLPSALDHLDAAGRRYQALGAPMPDLDIDRCAVLLAAGLAREAAESTAGAVHRLDQEKGQATKRAELRLAAGRATLAAGDPATALQLTVTACRQFTRQQRDWWSLHACLLAHQARFALAGAGRGVTARMVRETAALGERLAEAGSPEGVQAYLLAGRMALTLGRADEADRYLATAARRKGSGPPLARAGGWLAEALRADSRGTTRRTLAACRRGLDLLDAHRLTFGSAELRAGATAHGTELAAMALRAAARSGRPRGLLSWSERWRATALTTPAARPPDDPGLRADLAAFREVACLVDAAKAGGAPTAVLERDRRRLQENIRARLLRLRGDGHGGPHRFDPGALLQALGPGRLVELTEIDGVLHVLVCGGGRVRHSVAGGLADAVQELRFARLGLTRLAYDRSPRTLAHEMRLLDGAAGRLQTLLLGDAVRHLGDGPVVLVPPSRLDGVPWPMLPALRDRVVSVAPSALSWMRARETPPPANRDVVLVRGPGLTTGGAEVDRIAQAYGHATVLGDGKATSSLVLRAIEGTWLTHIAAHGDFRADSPLFSSLRLDDGPLIAHDLERLVQAPYRLVLPCCDSARMAHAGADELLGLTAALLPLGTAGIISPVTPVNDAATVPLMIALHQALHQGHPMPEALHRARHQTTDTPPSQATPWSFTPLASR</sequence>
<feature type="non-terminal residue" evidence="3">
    <location>
        <position position="870"/>
    </location>
</feature>
<name>A0ABW1NT90_9ACTN</name>
<evidence type="ECO:0000259" key="2">
    <source>
        <dbReference type="Pfam" id="PF12770"/>
    </source>
</evidence>
<dbReference type="InterPro" id="IPR024983">
    <property type="entry name" value="CHAT_dom"/>
</dbReference>
<feature type="compositionally biased region" description="Polar residues" evidence="1">
    <location>
        <begin position="852"/>
        <end position="870"/>
    </location>
</feature>
<dbReference type="Pfam" id="PF12770">
    <property type="entry name" value="CHAT"/>
    <property type="match status" value="1"/>
</dbReference>
<dbReference type="InterPro" id="IPR011990">
    <property type="entry name" value="TPR-like_helical_dom_sf"/>
</dbReference>
<comment type="caution">
    <text evidence="3">The sequence shown here is derived from an EMBL/GenBank/DDBJ whole genome shotgun (WGS) entry which is preliminary data.</text>
</comment>
<protein>
    <submittedName>
        <fullName evidence="3">CHAT domain-containing protein</fullName>
    </submittedName>
</protein>
<evidence type="ECO:0000313" key="3">
    <source>
        <dbReference type="EMBL" id="MFC6085967.1"/>
    </source>
</evidence>
<evidence type="ECO:0000313" key="4">
    <source>
        <dbReference type="Proteomes" id="UP001596137"/>
    </source>
</evidence>
<dbReference type="Gene3D" id="1.25.40.10">
    <property type="entry name" value="Tetratricopeptide repeat domain"/>
    <property type="match status" value="1"/>
</dbReference>
<gene>
    <name evidence="3" type="ORF">ACFP1K_32705</name>
</gene>
<dbReference type="EMBL" id="JBHSRF010000073">
    <property type="protein sequence ID" value="MFC6085967.1"/>
    <property type="molecule type" value="Genomic_DNA"/>
</dbReference>
<feature type="domain" description="CHAT" evidence="2">
    <location>
        <begin position="626"/>
        <end position="859"/>
    </location>
</feature>
<accession>A0ABW1NT90</accession>
<dbReference type="SMART" id="SM00028">
    <property type="entry name" value="TPR"/>
    <property type="match status" value="3"/>
</dbReference>
<reference evidence="4" key="1">
    <citation type="journal article" date="2019" name="Int. J. Syst. Evol. Microbiol.">
        <title>The Global Catalogue of Microorganisms (GCM) 10K type strain sequencing project: providing services to taxonomists for standard genome sequencing and annotation.</title>
        <authorList>
            <consortium name="The Broad Institute Genomics Platform"/>
            <consortium name="The Broad Institute Genome Sequencing Center for Infectious Disease"/>
            <person name="Wu L."/>
            <person name="Ma J."/>
        </authorList>
    </citation>
    <scope>NUCLEOTIDE SEQUENCE [LARGE SCALE GENOMIC DNA]</scope>
    <source>
        <strain evidence="4">JCM 30346</strain>
    </source>
</reference>
<feature type="region of interest" description="Disordered" evidence="1">
    <location>
        <begin position="846"/>
        <end position="870"/>
    </location>
</feature>
<proteinExistence type="predicted"/>
<dbReference type="InterPro" id="IPR019734">
    <property type="entry name" value="TPR_rpt"/>
</dbReference>
<dbReference type="SUPFAM" id="SSF48452">
    <property type="entry name" value="TPR-like"/>
    <property type="match status" value="2"/>
</dbReference>